<dbReference type="InterPro" id="IPR017901">
    <property type="entry name" value="C-CAP_CF_C-like"/>
</dbReference>
<gene>
    <name evidence="4" type="ORF">OGATHE_002540</name>
</gene>
<dbReference type="PANTHER" id="PTHR47263">
    <property type="entry name" value="ADENYLATE CYCLASE ACTIVATION PROTEIN GIT1"/>
    <property type="match status" value="1"/>
</dbReference>
<dbReference type="Gene3D" id="1.10.357.50">
    <property type="match status" value="1"/>
</dbReference>
<protein>
    <recommendedName>
        <fullName evidence="3">C-CAP/cofactor C-like domain-containing protein</fullName>
    </recommendedName>
</protein>
<evidence type="ECO:0000313" key="4">
    <source>
        <dbReference type="EMBL" id="KAH3669728.1"/>
    </source>
</evidence>
<dbReference type="InterPro" id="IPR012945">
    <property type="entry name" value="Tubulin-bd_cofactor_C_dom"/>
</dbReference>
<keyword evidence="5" id="KW-1185">Reference proteome</keyword>
<name>A0A9P8PCG6_9ASCO</name>
<reference evidence="4" key="1">
    <citation type="journal article" date="2021" name="Open Biol.">
        <title>Shared evolutionary footprints suggest mitochondrial oxidative damage underlies multiple complex I losses in fungi.</title>
        <authorList>
            <person name="Schikora-Tamarit M.A."/>
            <person name="Marcet-Houben M."/>
            <person name="Nosek J."/>
            <person name="Gabaldon T."/>
        </authorList>
    </citation>
    <scope>NUCLEOTIDE SEQUENCE</scope>
    <source>
        <strain evidence="4">NCAIM Y.01608</strain>
    </source>
</reference>
<dbReference type="PROSITE" id="PS51329">
    <property type="entry name" value="C_CAP_COFACTOR_C"/>
    <property type="match status" value="1"/>
</dbReference>
<dbReference type="Proteomes" id="UP000788993">
    <property type="component" value="Unassembled WGS sequence"/>
</dbReference>
<comment type="caution">
    <text evidence="4">The sequence shown here is derived from an EMBL/GenBank/DDBJ whole genome shotgun (WGS) entry which is preliminary data.</text>
</comment>
<accession>A0A9P8PCG6</accession>
<dbReference type="InterPro" id="IPR016098">
    <property type="entry name" value="CAP/MinC_C"/>
</dbReference>
<dbReference type="Gene3D" id="2.160.20.70">
    <property type="match status" value="1"/>
</dbReference>
<feature type="domain" description="C-CAP/cofactor C-like" evidence="3">
    <location>
        <begin position="1225"/>
        <end position="1375"/>
    </location>
</feature>
<organism evidence="4 5">
    <name type="scientific">Ogataea polymorpha</name>
    <dbReference type="NCBI Taxonomy" id="460523"/>
    <lineage>
        <taxon>Eukaryota</taxon>
        <taxon>Fungi</taxon>
        <taxon>Dikarya</taxon>
        <taxon>Ascomycota</taxon>
        <taxon>Saccharomycotina</taxon>
        <taxon>Pichiomycetes</taxon>
        <taxon>Pichiales</taxon>
        <taxon>Pichiaceae</taxon>
        <taxon>Ogataea</taxon>
    </lineage>
</organism>
<reference evidence="4" key="2">
    <citation type="submission" date="2021-01" db="EMBL/GenBank/DDBJ databases">
        <authorList>
            <person name="Schikora-Tamarit M.A."/>
        </authorList>
    </citation>
    <scope>NUCLEOTIDE SEQUENCE</scope>
    <source>
        <strain evidence="4">NCAIM Y.01608</strain>
    </source>
</reference>
<evidence type="ECO:0000256" key="1">
    <source>
        <dbReference type="ARBA" id="ARBA00008848"/>
    </source>
</evidence>
<evidence type="ECO:0000259" key="3">
    <source>
        <dbReference type="PROSITE" id="PS51329"/>
    </source>
</evidence>
<evidence type="ECO:0000256" key="2">
    <source>
        <dbReference type="SAM" id="MobiDB-lite"/>
    </source>
</evidence>
<feature type="compositionally biased region" description="Low complexity" evidence="2">
    <location>
        <begin position="46"/>
        <end position="57"/>
    </location>
</feature>
<dbReference type="InterPro" id="IPR052811">
    <property type="entry name" value="Glucose_resp_signaling"/>
</dbReference>
<dbReference type="Pfam" id="PF07986">
    <property type="entry name" value="TBCC"/>
    <property type="match status" value="1"/>
</dbReference>
<feature type="region of interest" description="Disordered" evidence="2">
    <location>
        <begin position="43"/>
        <end position="73"/>
    </location>
</feature>
<comment type="similarity">
    <text evidence="1">Belongs to the TBCC family.</text>
</comment>
<sequence length="1389" mass="159607">MDAIASLDPLIKAVYLMYKSDPQFLSHSIAEIVGISTMNVKRRVSDQSTSSSGSKSSRASRESKGSRKGILYRSRTSNEKPETLFLELVNKLDSLANGYDTEIKDLGMSTDEEQTFISMLLTFRNLYNTEEQDINKLVNDFQMVAAKEIHSRDPSNAAVHLVYLARFIDYLLMLKSSSQQKDTLIARRNEVCAKRFYPQMKIQDLPKFEVISRVYGVEFLHLNNRVLALKGECREVDIIYELETTDTKGHFKKSDFSDPGGYREWLQGKTLFFRKALDRFQQERIHFNVSKSFPRAVSPKNRYQTFNSVLDVFMSGSTMCPVCQEIIKDCMFVWQLDGYEVFMSVIKAYLRRRDYIEKDDALKLARTLLDFSGLPFKPEMWPVPIKSQIGITESLNAPIVRSVPPLMSELFNPTTLSEILARLEEVRRTSFFGIPERTKLIITQQFPILSKQRYKKMVSNIEKGPITLEKVSILLNYVVQDLQYLSDKIPLQYDTLWDFWTIKYDLAKRSLTDVKRMVSSLVPETIIDASGKWIRKHTTPTGTEIMKNILSCMILIRDLALFPLQDYSKIVEPYFYPDYYSQCQDWCLSMIEETSQVLQAETYSVKDSYYDKNIYSVFNIFLRYLSKVEQLKWTNKLQNASLFTLVYGTISNVLNEYTEHCTQDIIFQLQETNASSVNPVCYLKINNLYAMLRQLDGIFSEDMIETISSVMESSETKKGSRLVVLKVISAEILNGTFAPTSYVQISGCLNQRTRAIRGDWLPQWQEEFFVIIDNEGSQGLIFELVVNNNVVAEFAYDLDLDSTNVGTEKTLTLTKSNLISLKCSYWYEQMSPDPLHFSGMTRVRLIASTQRIIPFLSLDLTERIKSLFTKAALLEMKATNLETYKVGDFLEAEDNPDRILDKSVVEICDHIDIKVSQLKPVLDCLAINDMMIYIWSQIVQCAIELVIPSPAYLSKIRCKHDDLCSMMESMGTASVSPIALAADDFERVVSWVYRLFAGVCSYLPSEQHNLLLTGDFYGFLKLRSLYHQTLSDIQKEYKLCVDRCESLLRFQVGSGTNVDVSRSIVRQSTKKRRNELLQEETDLRMENLAFTMREIFLRLMFAKDGSRSIEYICQSMDEYDRLTNDIRAGEKKGSKRSSRINKKQIANADVNTNWKLIRDDINKFKQWVTEIYETGGIPQYDLKKITSTIDSWVMSLDDKKRTFNNRKFKFSYKPGQDNKSFDVEPSKPSSFGTPTISEKNGVKCVIDKAHQGVLLSEIKNSVIVIPTNMAAGAITLKNCNNSAFVIRSESFIYAEELTNCIIIGRAHQMRLHKSKGVYVDIEIESTLNKIIIEESTSIKFVNCRNVEIDDFNEPSKECLNYTMVDRLVNEMEIAEIQLESLPSLIKSII</sequence>
<evidence type="ECO:0000313" key="5">
    <source>
        <dbReference type="Proteomes" id="UP000788993"/>
    </source>
</evidence>
<proteinExistence type="inferred from homology"/>
<dbReference type="PANTHER" id="PTHR47263:SF1">
    <property type="entry name" value="C2 DOMAIN PROTEIN (AFU_ORTHOLOGUE AFUA_7G02350)"/>
    <property type="match status" value="1"/>
</dbReference>
<dbReference type="EMBL" id="JAEUBD010000983">
    <property type="protein sequence ID" value="KAH3669728.1"/>
    <property type="molecule type" value="Genomic_DNA"/>
</dbReference>